<sequence>MPATLTIKTSRSGAKAIAYSSARNNHDKAHNNYKMKRVLASGGVNCDPASGKAQMQAVWRKKQTKKKTMIEAYTIVQSFDPKNFDYRKQEDVQLVNQMGQELVKKIVPTRMALVYTQADGTHHVLHNHIVICSQDPITLKAMRGDETMFKTWAHANDRVLKSHGYEPLKEITGKYANAEEKLTRAEIAMAQPKKINGSNGRKVIKTPVVTRTEKIKERIEVILDDPSVNSWQKFQEKAKDYDLDVKIRYNKQKKINGLSYRLVDDDKMKRGIRAKRLGTRYMKDDIDDILRQNVEKLKQQQIKQAKARKLEADRKQREIEQQQQEVIRRAQLAERKTRQHLLPDGEDAGHTIRNQIIIESINRNRAKQQHSIPAEQHNERESELDHELSIFDDYTAKISRHLDKTHRSSAGNHDGSKGKSTIDELIEQLQQQQQLESIKRKQLNRQLAANAGFIAFSRKRANKLARWVDKYYRKSIRFVERHFSASSNLVRKLDISVKGTSDKLDESTIHHRNGNEQPRSTTKDNSIGSTSNQRHAKIDSYSELDPASRLSTNHQFNDQIDDDIPF</sequence>
<dbReference type="EMBL" id="DYVK01000033">
    <property type="protein sequence ID" value="HJG15182.1"/>
    <property type="molecule type" value="Genomic_DNA"/>
</dbReference>
<evidence type="ECO:0000313" key="4">
    <source>
        <dbReference type="EMBL" id="HJG15182.1"/>
    </source>
</evidence>
<name>A0A921ICF8_9LACO</name>
<dbReference type="InterPro" id="IPR005094">
    <property type="entry name" value="Endonuclease_MobA/VirD2"/>
</dbReference>
<reference evidence="4" key="2">
    <citation type="submission" date="2021-09" db="EMBL/GenBank/DDBJ databases">
        <authorList>
            <person name="Gilroy R."/>
        </authorList>
    </citation>
    <scope>NUCLEOTIDE SEQUENCE</scope>
    <source>
        <strain evidence="4">CHK189-29639</strain>
    </source>
</reference>
<evidence type="ECO:0000259" key="3">
    <source>
        <dbReference type="Pfam" id="PF03432"/>
    </source>
</evidence>
<dbReference type="AlphaFoldDB" id="A0A921ICF8"/>
<gene>
    <name evidence="4" type="ORF">K8V06_03450</name>
</gene>
<accession>A0A921ICF8</accession>
<feature type="region of interest" description="Disordered" evidence="2">
    <location>
        <begin position="504"/>
        <end position="566"/>
    </location>
</feature>
<evidence type="ECO:0000313" key="5">
    <source>
        <dbReference type="Proteomes" id="UP000759256"/>
    </source>
</evidence>
<feature type="compositionally biased region" description="Polar residues" evidence="2">
    <location>
        <begin position="549"/>
        <end position="558"/>
    </location>
</feature>
<keyword evidence="1" id="KW-0175">Coiled coil</keyword>
<evidence type="ECO:0000256" key="2">
    <source>
        <dbReference type="SAM" id="MobiDB-lite"/>
    </source>
</evidence>
<reference evidence="4" key="1">
    <citation type="journal article" date="2021" name="PeerJ">
        <title>Extensive microbial diversity within the chicken gut microbiome revealed by metagenomics and culture.</title>
        <authorList>
            <person name="Gilroy R."/>
            <person name="Ravi A."/>
            <person name="Getino M."/>
            <person name="Pursley I."/>
            <person name="Horton D.L."/>
            <person name="Alikhan N.F."/>
            <person name="Baker D."/>
            <person name="Gharbi K."/>
            <person name="Hall N."/>
            <person name="Watson M."/>
            <person name="Adriaenssens E.M."/>
            <person name="Foster-Nyarko E."/>
            <person name="Jarju S."/>
            <person name="Secka A."/>
            <person name="Antonio M."/>
            <person name="Oren A."/>
            <person name="Chaudhuri R.R."/>
            <person name="La Ragione R."/>
            <person name="Hildebrand F."/>
            <person name="Pallen M.J."/>
        </authorList>
    </citation>
    <scope>NUCLEOTIDE SEQUENCE</scope>
    <source>
        <strain evidence="4">CHK189-29639</strain>
    </source>
</reference>
<evidence type="ECO:0000256" key="1">
    <source>
        <dbReference type="SAM" id="Coils"/>
    </source>
</evidence>
<dbReference type="Pfam" id="PF03432">
    <property type="entry name" value="Relaxase"/>
    <property type="match status" value="1"/>
</dbReference>
<dbReference type="Proteomes" id="UP000759256">
    <property type="component" value="Unassembled WGS sequence"/>
</dbReference>
<protein>
    <submittedName>
        <fullName evidence="4">Relaxase/mobilization nuclease domain-containing protein</fullName>
    </submittedName>
</protein>
<feature type="compositionally biased region" description="Polar residues" evidence="2">
    <location>
        <begin position="515"/>
        <end position="533"/>
    </location>
</feature>
<feature type="coiled-coil region" evidence="1">
    <location>
        <begin position="302"/>
        <end position="336"/>
    </location>
</feature>
<comment type="caution">
    <text evidence="4">The sequence shown here is derived from an EMBL/GenBank/DDBJ whole genome shotgun (WGS) entry which is preliminary data.</text>
</comment>
<proteinExistence type="predicted"/>
<organism evidence="4 5">
    <name type="scientific">Ligilactobacillus salivarius</name>
    <dbReference type="NCBI Taxonomy" id="1624"/>
    <lineage>
        <taxon>Bacteria</taxon>
        <taxon>Bacillati</taxon>
        <taxon>Bacillota</taxon>
        <taxon>Bacilli</taxon>
        <taxon>Lactobacillales</taxon>
        <taxon>Lactobacillaceae</taxon>
        <taxon>Ligilactobacillus</taxon>
    </lineage>
</organism>
<feature type="domain" description="MobA/VirD2-like nuclease" evidence="3">
    <location>
        <begin position="34"/>
        <end position="164"/>
    </location>
</feature>